<keyword evidence="3" id="KW-1185">Reference proteome</keyword>
<accession>A0A1Y1I3D7</accession>
<evidence type="ECO:0000313" key="2">
    <source>
        <dbReference type="EMBL" id="GAQ82628.1"/>
    </source>
</evidence>
<feature type="region of interest" description="Disordered" evidence="1">
    <location>
        <begin position="131"/>
        <end position="256"/>
    </location>
</feature>
<proteinExistence type="predicted"/>
<protein>
    <submittedName>
        <fullName evidence="2">Homeobox protein</fullName>
    </submittedName>
</protein>
<feature type="compositionally biased region" description="Polar residues" evidence="1">
    <location>
        <begin position="138"/>
        <end position="148"/>
    </location>
</feature>
<sequence>MEEESISAKPGLQAGSLPPDLPLLVHDIECNQSYPKLIAAHVACVQMDTSSPRLYQLELDLAAAHGSIGAEGRAERAAPGLQAAAPEVDAFMAECLAQLGRLKAALESHISAALRSCEVLEQRLVDALGHRARPPATLSPQVSSLRSSPPQPAADRSRAVGRSRKAADLQGPLLPASLRKVPSSTGPGARPSASPHPAFPALLASTRPLGEIDGTSGLTGHPRGDPTGRVPPAAGRDVGFSRSREPASDLGGGGLSTSTAMLVRRCLQRDAQLGRAEWATESGPVGASSEGRGARGPEPAVAASMAKELRHKLKKQYSETLAEVHKEILRKRQAGRLPGDQGHLLKDWWRRHESWPYPTVSAPRAPPSTLHVLLPIRDVYGNFWK</sequence>
<dbReference type="EMBL" id="DF237067">
    <property type="protein sequence ID" value="GAQ82628.1"/>
    <property type="molecule type" value="Genomic_DNA"/>
</dbReference>
<feature type="region of interest" description="Disordered" evidence="1">
    <location>
        <begin position="275"/>
        <end position="297"/>
    </location>
</feature>
<reference evidence="2 3" key="1">
    <citation type="journal article" date="2014" name="Nat. Commun.">
        <title>Klebsormidium flaccidum genome reveals primary factors for plant terrestrial adaptation.</title>
        <authorList>
            <person name="Hori K."/>
            <person name="Maruyama F."/>
            <person name="Fujisawa T."/>
            <person name="Togashi T."/>
            <person name="Yamamoto N."/>
            <person name="Seo M."/>
            <person name="Sato S."/>
            <person name="Yamada T."/>
            <person name="Mori H."/>
            <person name="Tajima N."/>
            <person name="Moriyama T."/>
            <person name="Ikeuchi M."/>
            <person name="Watanabe M."/>
            <person name="Wada H."/>
            <person name="Kobayashi K."/>
            <person name="Saito M."/>
            <person name="Masuda T."/>
            <person name="Sasaki-Sekimoto Y."/>
            <person name="Mashiguchi K."/>
            <person name="Awai K."/>
            <person name="Shimojima M."/>
            <person name="Masuda S."/>
            <person name="Iwai M."/>
            <person name="Nobusawa T."/>
            <person name="Narise T."/>
            <person name="Kondo S."/>
            <person name="Saito H."/>
            <person name="Sato R."/>
            <person name="Murakawa M."/>
            <person name="Ihara Y."/>
            <person name="Oshima-Yamada Y."/>
            <person name="Ohtaka K."/>
            <person name="Satoh M."/>
            <person name="Sonobe K."/>
            <person name="Ishii M."/>
            <person name="Ohtani R."/>
            <person name="Kanamori-Sato M."/>
            <person name="Honoki R."/>
            <person name="Miyazaki D."/>
            <person name="Mochizuki H."/>
            <person name="Umetsu J."/>
            <person name="Higashi K."/>
            <person name="Shibata D."/>
            <person name="Kamiya Y."/>
            <person name="Sato N."/>
            <person name="Nakamura Y."/>
            <person name="Tabata S."/>
            <person name="Ida S."/>
            <person name="Kurokawa K."/>
            <person name="Ohta H."/>
        </authorList>
    </citation>
    <scope>NUCLEOTIDE SEQUENCE [LARGE SCALE GENOMIC DNA]</scope>
    <source>
        <strain evidence="2 3">NIES-2285</strain>
    </source>
</reference>
<organism evidence="2 3">
    <name type="scientific">Klebsormidium nitens</name>
    <name type="common">Green alga</name>
    <name type="synonym">Ulothrix nitens</name>
    <dbReference type="NCBI Taxonomy" id="105231"/>
    <lineage>
        <taxon>Eukaryota</taxon>
        <taxon>Viridiplantae</taxon>
        <taxon>Streptophyta</taxon>
        <taxon>Klebsormidiophyceae</taxon>
        <taxon>Klebsormidiales</taxon>
        <taxon>Klebsormidiaceae</taxon>
        <taxon>Klebsormidium</taxon>
    </lineage>
</organism>
<dbReference type="STRING" id="105231.A0A1Y1I3D7"/>
<gene>
    <name evidence="2" type="ORF">KFL_001180070</name>
</gene>
<evidence type="ECO:0000313" key="3">
    <source>
        <dbReference type="Proteomes" id="UP000054558"/>
    </source>
</evidence>
<keyword evidence="2" id="KW-0238">DNA-binding</keyword>
<name>A0A1Y1I3D7_KLENI</name>
<keyword evidence="2" id="KW-0371">Homeobox</keyword>
<dbReference type="GO" id="GO:0003677">
    <property type="term" value="F:DNA binding"/>
    <property type="evidence" value="ECO:0007669"/>
    <property type="project" value="UniProtKB-KW"/>
</dbReference>
<evidence type="ECO:0000256" key="1">
    <source>
        <dbReference type="SAM" id="MobiDB-lite"/>
    </source>
</evidence>
<dbReference type="AlphaFoldDB" id="A0A1Y1I3D7"/>
<dbReference type="OrthoDB" id="10056939at2759"/>
<dbReference type="Proteomes" id="UP000054558">
    <property type="component" value="Unassembled WGS sequence"/>
</dbReference>